<protein>
    <submittedName>
        <fullName evidence="2">Uncharacterized protein</fullName>
    </submittedName>
</protein>
<dbReference type="AlphaFoldDB" id="A0A090G4U9"/>
<dbReference type="Proteomes" id="UP000046122">
    <property type="component" value="Unassembled WGS sequence"/>
</dbReference>
<evidence type="ECO:0000313" key="2">
    <source>
        <dbReference type="EMBL" id="CDX52205.1"/>
    </source>
</evidence>
<evidence type="ECO:0000313" key="3">
    <source>
        <dbReference type="Proteomes" id="UP000046122"/>
    </source>
</evidence>
<name>A0A090G4U9_MESPL</name>
<gene>
    <name evidence="2" type="ORF">MPL3365_140284</name>
</gene>
<organism evidence="2 3">
    <name type="scientific">Mesorhizobium plurifarium</name>
    <dbReference type="NCBI Taxonomy" id="69974"/>
    <lineage>
        <taxon>Bacteria</taxon>
        <taxon>Pseudomonadati</taxon>
        <taxon>Pseudomonadota</taxon>
        <taxon>Alphaproteobacteria</taxon>
        <taxon>Hyphomicrobiales</taxon>
        <taxon>Phyllobacteriaceae</taxon>
        <taxon>Mesorhizobium</taxon>
    </lineage>
</organism>
<accession>A0A090G4U9</accession>
<sequence>MLTLWPLALRRPSSRTTPRPPFGGRLLPSAEGREHPGLKELGRIAEKARHYEPAKILRVLLSQNIRMRIVLAASGTTGEGWTVCAKDSCMVFGAAADDPVVLQKCENSTQ</sequence>
<dbReference type="EMBL" id="CCNE01000006">
    <property type="protein sequence ID" value="CDX52205.1"/>
    <property type="molecule type" value="Genomic_DNA"/>
</dbReference>
<evidence type="ECO:0000256" key="1">
    <source>
        <dbReference type="SAM" id="MobiDB-lite"/>
    </source>
</evidence>
<proteinExistence type="predicted"/>
<feature type="region of interest" description="Disordered" evidence="1">
    <location>
        <begin position="9"/>
        <end position="34"/>
    </location>
</feature>
<reference evidence="2 3" key="1">
    <citation type="submission" date="2014-08" db="EMBL/GenBank/DDBJ databases">
        <authorList>
            <person name="Moulin Lionel"/>
        </authorList>
    </citation>
    <scope>NUCLEOTIDE SEQUENCE [LARGE SCALE GENOMIC DNA]</scope>
</reference>